<organism evidence="6 7">
    <name type="scientific">Bacillus lumedeiriae</name>
    <dbReference type="NCBI Taxonomy" id="3058829"/>
    <lineage>
        <taxon>Bacteria</taxon>
        <taxon>Bacillati</taxon>
        <taxon>Bacillota</taxon>
        <taxon>Bacilli</taxon>
        <taxon>Bacillales</taxon>
        <taxon>Bacillaceae</taxon>
        <taxon>Bacillus</taxon>
    </lineage>
</organism>
<dbReference type="Pfam" id="PF07288">
    <property type="entry name" value="RpoY"/>
    <property type="match status" value="1"/>
</dbReference>
<evidence type="ECO:0000256" key="2">
    <source>
        <dbReference type="ARBA" id="ARBA00022679"/>
    </source>
</evidence>
<dbReference type="Gene3D" id="3.10.20.730">
    <property type="entry name" value="RNAP, epsilon subunit-like"/>
    <property type="match status" value="1"/>
</dbReference>
<name>A0ABW8I5T9_9BACI</name>
<comment type="function">
    <text evidence="5">A non-essential component of RNA polymerase (RNAP).</text>
</comment>
<evidence type="ECO:0000256" key="5">
    <source>
        <dbReference type="HAMAP-Rule" id="MF_01553"/>
    </source>
</evidence>
<evidence type="ECO:0000313" key="6">
    <source>
        <dbReference type="EMBL" id="MFK2824850.1"/>
    </source>
</evidence>
<comment type="catalytic activity">
    <reaction evidence="5">
        <text>RNA(n) + a ribonucleoside 5'-triphosphate = RNA(n+1) + diphosphate</text>
        <dbReference type="Rhea" id="RHEA:21248"/>
        <dbReference type="Rhea" id="RHEA-COMP:14527"/>
        <dbReference type="Rhea" id="RHEA-COMP:17342"/>
        <dbReference type="ChEBI" id="CHEBI:33019"/>
        <dbReference type="ChEBI" id="CHEBI:61557"/>
        <dbReference type="ChEBI" id="CHEBI:140395"/>
        <dbReference type="EC" id="2.7.7.6"/>
    </reaction>
</comment>
<evidence type="ECO:0000256" key="1">
    <source>
        <dbReference type="ARBA" id="ARBA00022478"/>
    </source>
</evidence>
<sequence length="69" mass="8208">MIFKVYYQENNSEVAIRENTKALYAEAASEREVRNLLKNRPYNIEYIQGIEGAYLAYEQQSPNYRLEQL</sequence>
<comment type="similarity">
    <text evidence="5">Belongs to the RNA polymerase subunit epsilon family.</text>
</comment>
<comment type="subunit">
    <text evidence="5">RNAP is composed of a core of 2 alpha, a beta and a beta' subunit. The core is associated with a delta subunit, and at least one of epsilon or omega. When a sigma factor is associated with the core the holoenzyme is formed, which can initiate transcription.</text>
</comment>
<proteinExistence type="inferred from homology"/>
<keyword evidence="3 5" id="KW-0548">Nucleotidyltransferase</keyword>
<dbReference type="InterPro" id="IPR009907">
    <property type="entry name" value="RpoY"/>
</dbReference>
<dbReference type="GO" id="GO:0000428">
    <property type="term" value="C:DNA-directed RNA polymerase complex"/>
    <property type="evidence" value="ECO:0007669"/>
    <property type="project" value="UniProtKB-KW"/>
</dbReference>
<reference evidence="6 7" key="1">
    <citation type="submission" date="2023-07" db="EMBL/GenBank/DDBJ databases">
        <title>Bacillus lucianemedeirus sp. nov, a new species isolated from an immunobiological production facility.</title>
        <authorList>
            <person name="Costa L.V."/>
            <person name="Miranda R.V.S.L."/>
            <person name="Brandao M.L.L."/>
            <person name="Reis C.M.F."/>
            <person name="Frazao A.M."/>
            <person name="Cruz F.V."/>
            <person name="Baio P.V.P."/>
            <person name="Veras J.F.C."/>
            <person name="Ramos J.N."/>
            <person name="Vieira V."/>
        </authorList>
    </citation>
    <scope>NUCLEOTIDE SEQUENCE [LARGE SCALE GENOMIC DNA]</scope>
    <source>
        <strain evidence="6 7">B190/17</strain>
    </source>
</reference>
<evidence type="ECO:0000256" key="4">
    <source>
        <dbReference type="ARBA" id="ARBA00023163"/>
    </source>
</evidence>
<protein>
    <recommendedName>
        <fullName evidence="5">DNA-directed RNA polymerase subunit epsilon</fullName>
        <shortName evidence="5">RNAP epsilon subunit</shortName>
        <ecNumber evidence="5">2.7.7.6</ecNumber>
    </recommendedName>
    <alternativeName>
        <fullName evidence="5">RNA polymerase epsilon subunit</fullName>
    </alternativeName>
    <alternativeName>
        <fullName evidence="5">Transcriptase subunit epsilon</fullName>
    </alternativeName>
</protein>
<dbReference type="EMBL" id="JAUIYO010000002">
    <property type="protein sequence ID" value="MFK2824850.1"/>
    <property type="molecule type" value="Genomic_DNA"/>
</dbReference>
<dbReference type="GO" id="GO:0003899">
    <property type="term" value="F:DNA-directed RNA polymerase activity"/>
    <property type="evidence" value="ECO:0007669"/>
    <property type="project" value="UniProtKB-EC"/>
</dbReference>
<keyword evidence="2 5" id="KW-0808">Transferase</keyword>
<gene>
    <name evidence="5" type="primary">rpoY</name>
    <name evidence="6" type="ORF">QYG89_04030</name>
</gene>
<comment type="caution">
    <text evidence="6">The sequence shown here is derived from an EMBL/GenBank/DDBJ whole genome shotgun (WGS) entry which is preliminary data.</text>
</comment>
<keyword evidence="4 5" id="KW-0804">Transcription</keyword>
<keyword evidence="7" id="KW-1185">Reference proteome</keyword>
<dbReference type="RefSeq" id="WP_404314832.1">
    <property type="nucleotide sequence ID" value="NZ_JAUIYO010000002.1"/>
</dbReference>
<evidence type="ECO:0000313" key="7">
    <source>
        <dbReference type="Proteomes" id="UP001619911"/>
    </source>
</evidence>
<keyword evidence="1 5" id="KW-0240">DNA-directed RNA polymerase</keyword>
<dbReference type="Proteomes" id="UP001619911">
    <property type="component" value="Unassembled WGS sequence"/>
</dbReference>
<evidence type="ECO:0000256" key="3">
    <source>
        <dbReference type="ARBA" id="ARBA00022695"/>
    </source>
</evidence>
<dbReference type="HAMAP" id="MF_01553">
    <property type="entry name" value="RNApol_bact_RpoY"/>
    <property type="match status" value="1"/>
</dbReference>
<dbReference type="NCBIfam" id="NF010188">
    <property type="entry name" value="PRK13667.1"/>
    <property type="match status" value="1"/>
</dbReference>
<accession>A0ABW8I5T9</accession>
<dbReference type="EC" id="2.7.7.6" evidence="5"/>